<evidence type="ECO:0000313" key="1">
    <source>
        <dbReference type="EMBL" id="GAA4100947.1"/>
    </source>
</evidence>
<dbReference type="EMBL" id="BAAAZG010000061">
    <property type="protein sequence ID" value="GAA4100947.1"/>
    <property type="molecule type" value="Genomic_DNA"/>
</dbReference>
<accession>A0ABP7WZM9</accession>
<protein>
    <submittedName>
        <fullName evidence="1">Uncharacterized protein</fullName>
    </submittedName>
</protein>
<comment type="caution">
    <text evidence="1">The sequence shown here is derived from an EMBL/GenBank/DDBJ whole genome shotgun (WGS) entry which is preliminary data.</text>
</comment>
<dbReference type="RefSeq" id="WP_344957678.1">
    <property type="nucleotide sequence ID" value="NZ_BAAAZG010000061.1"/>
</dbReference>
<dbReference type="Proteomes" id="UP001500683">
    <property type="component" value="Unassembled WGS sequence"/>
</dbReference>
<reference evidence="2" key="1">
    <citation type="journal article" date="2019" name="Int. J. Syst. Evol. Microbiol.">
        <title>The Global Catalogue of Microorganisms (GCM) 10K type strain sequencing project: providing services to taxonomists for standard genome sequencing and annotation.</title>
        <authorList>
            <consortium name="The Broad Institute Genomics Platform"/>
            <consortium name="The Broad Institute Genome Sequencing Center for Infectious Disease"/>
            <person name="Wu L."/>
            <person name="Ma J."/>
        </authorList>
    </citation>
    <scope>NUCLEOTIDE SEQUENCE [LARGE SCALE GENOMIC DNA]</scope>
    <source>
        <strain evidence="2">JCM 16702</strain>
    </source>
</reference>
<keyword evidence="2" id="KW-1185">Reference proteome</keyword>
<proteinExistence type="predicted"/>
<organism evidence="1 2">
    <name type="scientific">Actinomadura miaoliensis</name>
    <dbReference type="NCBI Taxonomy" id="430685"/>
    <lineage>
        <taxon>Bacteria</taxon>
        <taxon>Bacillati</taxon>
        <taxon>Actinomycetota</taxon>
        <taxon>Actinomycetes</taxon>
        <taxon>Streptosporangiales</taxon>
        <taxon>Thermomonosporaceae</taxon>
        <taxon>Actinomadura</taxon>
    </lineage>
</organism>
<name>A0ABP7WZM9_9ACTN</name>
<evidence type="ECO:0000313" key="2">
    <source>
        <dbReference type="Proteomes" id="UP001500683"/>
    </source>
</evidence>
<sequence>MTAIEATIAVHRPDDVTFTVDTDAFLGAIGPTDKKVQDALNEALDAYVDEHAYYHSERWYSLLHERDSRKVLREALASSLGLDTDEVSADYEFCTGDWESVLSEDFGGTLWDTADGRRFLTIESGDRGFMNTTVGVRSVECEEPAYVIASCSQWVMIGCTACEYCVDTAHERVTWTNLTRQDDDGWALDDLFCPRCGHRMIAEVWI</sequence>
<gene>
    <name evidence="1" type="ORF">GCM10022214_78030</name>
</gene>